<dbReference type="InterPro" id="IPR004358">
    <property type="entry name" value="Sig_transdc_His_kin-like_C"/>
</dbReference>
<proteinExistence type="predicted"/>
<evidence type="ECO:0000313" key="12">
    <source>
        <dbReference type="Proteomes" id="UP000266426"/>
    </source>
</evidence>
<keyword evidence="4" id="KW-0808">Transferase</keyword>
<dbReference type="PANTHER" id="PTHR43065:SF10">
    <property type="entry name" value="PEROXIDE STRESS-ACTIVATED HISTIDINE KINASE MAK3"/>
    <property type="match status" value="1"/>
</dbReference>
<keyword evidence="9" id="KW-0812">Transmembrane</keyword>
<dbReference type="EMBL" id="QZJZ01000049">
    <property type="protein sequence ID" value="RJP59423.1"/>
    <property type="molecule type" value="Genomic_DNA"/>
</dbReference>
<comment type="catalytic activity">
    <reaction evidence="1">
        <text>ATP + protein L-histidine = ADP + protein N-phospho-L-histidine.</text>
        <dbReference type="EC" id="2.7.13.3"/>
    </reaction>
</comment>
<evidence type="ECO:0000313" key="11">
    <source>
        <dbReference type="EMBL" id="RJP59423.1"/>
    </source>
</evidence>
<evidence type="ECO:0000256" key="2">
    <source>
        <dbReference type="ARBA" id="ARBA00012438"/>
    </source>
</evidence>
<evidence type="ECO:0000256" key="6">
    <source>
        <dbReference type="ARBA" id="ARBA00022777"/>
    </source>
</evidence>
<protein>
    <recommendedName>
        <fullName evidence="2">histidine kinase</fullName>
        <ecNumber evidence="2">2.7.13.3</ecNumber>
    </recommendedName>
</protein>
<name>A0A3A4R426_9BACT</name>
<keyword evidence="8" id="KW-0902">Two-component regulatory system</keyword>
<feature type="domain" description="Histidine kinase" evidence="10">
    <location>
        <begin position="234"/>
        <end position="444"/>
    </location>
</feature>
<evidence type="ECO:0000256" key="1">
    <source>
        <dbReference type="ARBA" id="ARBA00000085"/>
    </source>
</evidence>
<dbReference type="PANTHER" id="PTHR43065">
    <property type="entry name" value="SENSOR HISTIDINE KINASE"/>
    <property type="match status" value="1"/>
</dbReference>
<sequence length="449" mass="50049">MELKAKLFVYICIFSLVLTFVAGTGYFFLIRQRAQQSMITGLYALGEPGNVSSVEQSVKAMCASVPFVKRYYFEHEYRNAELFRLQTSSVFNNRVAIHLRKSAKFIVVEFYTLGAFMRSAHNIFLLSLLLLFNLAVCSLAYTGVSYYLLTPLDEMRRVIRSSVACRATHGVSFFDRDGFMGNLGKQLNQLLYELDQRRSEPNPAAEASMEKRHGDDHSTSIAQRLSATGRLAAGIAHEINNPLGGMINAARALLRNESHSQKTREYLELIMDGLMRIQDTIRKIHHFKFSNTRNTYHPVSIKESLLRSVGFIDHVLQEKSITITTDIPDGLPSVLGNYGDLQQAFLNILKNAVEAVEEYGAVSVKASHVKSNVEIIIADNGCGMTEEEIEQAFDLFFTTKSSMRGSGLGMAIVHNIIKHHGGSLSISSVKGLGSDIKITLPVHERVAAR</sequence>
<dbReference type="SMART" id="SM00387">
    <property type="entry name" value="HATPase_c"/>
    <property type="match status" value="1"/>
</dbReference>
<dbReference type="InterPro" id="IPR003661">
    <property type="entry name" value="HisK_dim/P_dom"/>
</dbReference>
<keyword evidence="6 11" id="KW-0418">Kinase</keyword>
<evidence type="ECO:0000256" key="8">
    <source>
        <dbReference type="ARBA" id="ARBA00023012"/>
    </source>
</evidence>
<dbReference type="GO" id="GO:0005524">
    <property type="term" value="F:ATP binding"/>
    <property type="evidence" value="ECO:0007669"/>
    <property type="project" value="UniProtKB-KW"/>
</dbReference>
<dbReference type="SUPFAM" id="SSF47384">
    <property type="entry name" value="Homodimeric domain of signal transducing histidine kinase"/>
    <property type="match status" value="1"/>
</dbReference>
<dbReference type="InterPro" id="IPR003594">
    <property type="entry name" value="HATPase_dom"/>
</dbReference>
<feature type="transmembrane region" description="Helical" evidence="9">
    <location>
        <begin position="7"/>
        <end position="29"/>
    </location>
</feature>
<dbReference type="InterPro" id="IPR036890">
    <property type="entry name" value="HATPase_C_sf"/>
</dbReference>
<dbReference type="Proteomes" id="UP000266426">
    <property type="component" value="Unassembled WGS sequence"/>
</dbReference>
<keyword evidence="9" id="KW-1133">Transmembrane helix</keyword>
<dbReference type="Pfam" id="PF02518">
    <property type="entry name" value="HATPase_c"/>
    <property type="match status" value="1"/>
</dbReference>
<evidence type="ECO:0000256" key="7">
    <source>
        <dbReference type="ARBA" id="ARBA00022840"/>
    </source>
</evidence>
<dbReference type="Pfam" id="PF00512">
    <property type="entry name" value="HisKA"/>
    <property type="match status" value="1"/>
</dbReference>
<evidence type="ECO:0000256" key="9">
    <source>
        <dbReference type="SAM" id="Phobius"/>
    </source>
</evidence>
<dbReference type="InterPro" id="IPR036097">
    <property type="entry name" value="HisK_dim/P_sf"/>
</dbReference>
<organism evidence="11 12">
    <name type="scientific">Candidatus Auribacter fodinae</name>
    <dbReference type="NCBI Taxonomy" id="2093366"/>
    <lineage>
        <taxon>Bacteria</taxon>
        <taxon>Pseudomonadati</taxon>
        <taxon>Candidatus Auribacterota</taxon>
        <taxon>Candidatus Auribacteria</taxon>
        <taxon>Candidatus Auribacterales</taxon>
        <taxon>Candidatus Auribacteraceae</taxon>
        <taxon>Candidatus Auribacter</taxon>
    </lineage>
</organism>
<keyword evidence="7" id="KW-0067">ATP-binding</keyword>
<accession>A0A3A4R426</accession>
<reference evidence="11 12" key="1">
    <citation type="journal article" date="2017" name="ISME J.">
        <title>Energy and carbon metabolisms in a deep terrestrial subsurface fluid microbial community.</title>
        <authorList>
            <person name="Momper L."/>
            <person name="Jungbluth S.P."/>
            <person name="Lee M.D."/>
            <person name="Amend J.P."/>
        </authorList>
    </citation>
    <scope>NUCLEOTIDE SEQUENCE [LARGE SCALE GENOMIC DNA]</scope>
    <source>
        <strain evidence="11">SURF_26</strain>
    </source>
</reference>
<keyword evidence="3" id="KW-0597">Phosphoprotein</keyword>
<dbReference type="PRINTS" id="PR00344">
    <property type="entry name" value="BCTRLSENSOR"/>
</dbReference>
<dbReference type="Gene3D" id="3.30.565.10">
    <property type="entry name" value="Histidine kinase-like ATPase, C-terminal domain"/>
    <property type="match status" value="1"/>
</dbReference>
<gene>
    <name evidence="11" type="ORF">C4541_06065</name>
</gene>
<comment type="caution">
    <text evidence="11">The sequence shown here is derived from an EMBL/GenBank/DDBJ whole genome shotgun (WGS) entry which is preliminary data.</text>
</comment>
<dbReference type="AlphaFoldDB" id="A0A3A4R426"/>
<evidence type="ECO:0000259" key="10">
    <source>
        <dbReference type="PROSITE" id="PS50109"/>
    </source>
</evidence>
<dbReference type="Gene3D" id="1.10.287.130">
    <property type="match status" value="1"/>
</dbReference>
<dbReference type="InterPro" id="IPR005467">
    <property type="entry name" value="His_kinase_dom"/>
</dbReference>
<keyword evidence="9" id="KW-0472">Membrane</keyword>
<dbReference type="CDD" id="cd00082">
    <property type="entry name" value="HisKA"/>
    <property type="match status" value="1"/>
</dbReference>
<dbReference type="SMART" id="SM00388">
    <property type="entry name" value="HisKA"/>
    <property type="match status" value="1"/>
</dbReference>
<evidence type="ECO:0000256" key="3">
    <source>
        <dbReference type="ARBA" id="ARBA00022553"/>
    </source>
</evidence>
<dbReference type="SUPFAM" id="SSF55874">
    <property type="entry name" value="ATPase domain of HSP90 chaperone/DNA topoisomerase II/histidine kinase"/>
    <property type="match status" value="1"/>
</dbReference>
<feature type="transmembrane region" description="Helical" evidence="9">
    <location>
        <begin position="123"/>
        <end position="149"/>
    </location>
</feature>
<dbReference type="GO" id="GO:0000155">
    <property type="term" value="F:phosphorelay sensor kinase activity"/>
    <property type="evidence" value="ECO:0007669"/>
    <property type="project" value="InterPro"/>
</dbReference>
<dbReference type="PROSITE" id="PS50109">
    <property type="entry name" value="HIS_KIN"/>
    <property type="match status" value="1"/>
</dbReference>
<evidence type="ECO:0000256" key="4">
    <source>
        <dbReference type="ARBA" id="ARBA00022679"/>
    </source>
</evidence>
<dbReference type="EC" id="2.7.13.3" evidence="2"/>
<evidence type="ECO:0000256" key="5">
    <source>
        <dbReference type="ARBA" id="ARBA00022741"/>
    </source>
</evidence>
<keyword evidence="5" id="KW-0547">Nucleotide-binding</keyword>